<proteinExistence type="inferred from homology"/>
<name>A0A8S3PS69_MYTED</name>
<evidence type="ECO:0000256" key="2">
    <source>
        <dbReference type="SAM" id="MobiDB-lite"/>
    </source>
</evidence>
<dbReference type="EMBL" id="CAJPWZ010000093">
    <property type="protein sequence ID" value="CAG2185550.1"/>
    <property type="molecule type" value="Genomic_DNA"/>
</dbReference>
<evidence type="ECO:0008006" key="5">
    <source>
        <dbReference type="Google" id="ProtNLM"/>
    </source>
</evidence>
<dbReference type="InterPro" id="IPR029060">
    <property type="entry name" value="PIN-like_dom_sf"/>
</dbReference>
<dbReference type="PANTHER" id="PTHR15665">
    <property type="entry name" value="ASTEROID PROTEIN"/>
    <property type="match status" value="1"/>
</dbReference>
<dbReference type="AlphaFoldDB" id="A0A8S3PS69"/>
<dbReference type="PANTHER" id="PTHR15665:SF1">
    <property type="entry name" value="PROTEIN ASTEROID HOMOLOG 1"/>
    <property type="match status" value="1"/>
</dbReference>
<keyword evidence="4" id="KW-1185">Reference proteome</keyword>
<accession>A0A8S3PS69</accession>
<comment type="similarity">
    <text evidence="1">Belongs to the asteroid family.</text>
</comment>
<organism evidence="3 4">
    <name type="scientific">Mytilus edulis</name>
    <name type="common">Blue mussel</name>
    <dbReference type="NCBI Taxonomy" id="6550"/>
    <lineage>
        <taxon>Eukaryota</taxon>
        <taxon>Metazoa</taxon>
        <taxon>Spiralia</taxon>
        <taxon>Lophotrochozoa</taxon>
        <taxon>Mollusca</taxon>
        <taxon>Bivalvia</taxon>
        <taxon>Autobranchia</taxon>
        <taxon>Pteriomorphia</taxon>
        <taxon>Mytilida</taxon>
        <taxon>Mytiloidea</taxon>
        <taxon>Mytilidae</taxon>
        <taxon>Mytilinae</taxon>
        <taxon>Mytilus</taxon>
    </lineage>
</organism>
<dbReference type="Gene3D" id="3.40.50.1010">
    <property type="entry name" value="5'-nuclease"/>
    <property type="match status" value="1"/>
</dbReference>
<comment type="caution">
    <text evidence="3">The sequence shown here is derived from an EMBL/GenBank/DDBJ whole genome shotgun (WGS) entry which is preliminary data.</text>
</comment>
<dbReference type="SUPFAM" id="SSF88723">
    <property type="entry name" value="PIN domain-like"/>
    <property type="match status" value="1"/>
</dbReference>
<evidence type="ECO:0000313" key="3">
    <source>
        <dbReference type="EMBL" id="CAG2185550.1"/>
    </source>
</evidence>
<evidence type="ECO:0000256" key="1">
    <source>
        <dbReference type="ARBA" id="ARBA00007398"/>
    </source>
</evidence>
<dbReference type="OrthoDB" id="25987at2759"/>
<reference evidence="3" key="1">
    <citation type="submission" date="2021-03" db="EMBL/GenBank/DDBJ databases">
        <authorList>
            <person name="Bekaert M."/>
        </authorList>
    </citation>
    <scope>NUCLEOTIDE SEQUENCE</scope>
</reference>
<sequence length="894" mass="101753">MGVPSIIVLAKKNPSFWEVCDFRDIKLVIDGNCLYNFLYSYLNIDTIGNFSEYAEKVEIFFMWLFDRRITPYVVFDGAFDIDNKKIETVKSRAQQRTANPEVKTPILAKITFTKILEKLRIQYIKCDFEADRDIQMLANDLNCPVLSRDSDFFIFDVHHGYIPFDSLPLSAVFDGTGDYEIKIYFIENLWKKFPYLRSNMALLATALGNDYLSKHSYVLQNAYQSDNFRLPRCTTEVSDLFEIPCEAGERFFITIRKVLYWICRYNDANRGKRQLLYFCKKDKREEEILTRSLKVFTEPDNYTSYNLCDLLQEREYCGLDRCNVPSSVPQWIIDSHRRGLIPGFVLNTLIHKRVFLLNQVEGTHEISSHECSLSIRKVIYALLLGTEQIVTEHDRYRMSLCEFKRTGVICLTGLLRDPYIPNIPRELKIKILGAALCCQIPSDSICGSLGQTRLFLMITTYWARVAEPAININFLKSVLISYLLFSTIKSNEFRDLKIDFRDDDCLNQRKSNIDGRKVANSTKGETTLNSKLSCSDVRLKDLYYAFFNTVPPVAVSLTPAVAPSTTLPDSRAQSTSSSHGTQGSDDASSLDGFQKLLFGTLVSEPSSKSAQQSPIKEIEDPPSLKDLRDKVYKLMRDETHIPFASLPSRRNLLKLLKLPVVFLRILYLLAKRLPITISLDMKCHPFLIRLSTRILISLTLHWVDLSPFVTNLFHLYLEKKTEDGLRLTKPVWLKTENLLRSASQVLGTAEHFLAATRYLLNSEDTVVPAEVRSFFLQLDKALGSSRLLSMGSIANCTLPKGAEFLENISVAESLKDSLLKSPLTDKTFGLPVQWVQEELSKNPPPVKVSVQVNNGKRSVNATSFSASFSASGVSPSLLRKGRITTANRRKNPIL</sequence>
<dbReference type="Proteomes" id="UP000683360">
    <property type="component" value="Unassembled WGS sequence"/>
</dbReference>
<feature type="compositionally biased region" description="Low complexity" evidence="2">
    <location>
        <begin position="573"/>
        <end position="586"/>
    </location>
</feature>
<dbReference type="InterPro" id="IPR026832">
    <property type="entry name" value="Asteroid"/>
</dbReference>
<evidence type="ECO:0000313" key="4">
    <source>
        <dbReference type="Proteomes" id="UP000683360"/>
    </source>
</evidence>
<protein>
    <recommendedName>
        <fullName evidence="5">Asteroid domain-containing protein</fullName>
    </recommendedName>
</protein>
<feature type="region of interest" description="Disordered" evidence="2">
    <location>
        <begin position="564"/>
        <end position="587"/>
    </location>
</feature>
<gene>
    <name evidence="3" type="ORF">MEDL_1143</name>
</gene>